<keyword evidence="7" id="KW-0299">Galactose metabolism</keyword>
<keyword evidence="4" id="KW-0418">Kinase</keyword>
<dbReference type="Proteomes" id="UP000245624">
    <property type="component" value="Unassembled WGS sequence"/>
</dbReference>
<evidence type="ECO:0000256" key="4">
    <source>
        <dbReference type="ARBA" id="ARBA00022777"/>
    </source>
</evidence>
<gene>
    <name evidence="11" type="ORF">DLJ74_01610</name>
</gene>
<dbReference type="InterPro" id="IPR006203">
    <property type="entry name" value="GHMP_knse_ATP-bd_CS"/>
</dbReference>
<dbReference type="InterPro" id="IPR000705">
    <property type="entry name" value="Galactokinase"/>
</dbReference>
<dbReference type="InterPro" id="IPR014721">
    <property type="entry name" value="Ribsml_uS5_D2-typ_fold_subgr"/>
</dbReference>
<dbReference type="InterPro" id="IPR020568">
    <property type="entry name" value="Ribosomal_Su5_D2-typ_SF"/>
</dbReference>
<accession>A0A317L4J0</accession>
<evidence type="ECO:0000313" key="11">
    <source>
        <dbReference type="EMBL" id="PWU70184.1"/>
    </source>
</evidence>
<dbReference type="OrthoDB" id="250531at2"/>
<dbReference type="GO" id="GO:0046872">
    <property type="term" value="F:metal ion binding"/>
    <property type="evidence" value="ECO:0007669"/>
    <property type="project" value="UniProtKB-KW"/>
</dbReference>
<dbReference type="PANTHER" id="PTHR10457">
    <property type="entry name" value="MEVALONATE KINASE/GALACTOKINASE"/>
    <property type="match status" value="1"/>
</dbReference>
<keyword evidence="12" id="KW-1185">Reference proteome</keyword>
<dbReference type="RefSeq" id="WP_109983064.1">
    <property type="nucleotide sequence ID" value="NZ_QGTD01000003.1"/>
</dbReference>
<dbReference type="AlphaFoldDB" id="A0A317L4J0"/>
<evidence type="ECO:0000256" key="6">
    <source>
        <dbReference type="ARBA" id="ARBA00022842"/>
    </source>
</evidence>
<evidence type="ECO:0000256" key="7">
    <source>
        <dbReference type="ARBA" id="ARBA00023144"/>
    </source>
</evidence>
<dbReference type="PROSITE" id="PS00627">
    <property type="entry name" value="GHMP_KINASES_ATP"/>
    <property type="match status" value="1"/>
</dbReference>
<dbReference type="InterPro" id="IPR013750">
    <property type="entry name" value="GHMP_kinase_C_dom"/>
</dbReference>
<proteinExistence type="predicted"/>
<dbReference type="InterPro" id="IPR006204">
    <property type="entry name" value="GHMP_kinase_N_dom"/>
</dbReference>
<dbReference type="SUPFAM" id="SSF55060">
    <property type="entry name" value="GHMP Kinase, C-terminal domain"/>
    <property type="match status" value="1"/>
</dbReference>
<keyword evidence="8" id="KW-0119">Carbohydrate metabolism</keyword>
<feature type="domain" description="GHMP kinase C-terminal" evidence="10">
    <location>
        <begin position="292"/>
        <end position="365"/>
    </location>
</feature>
<dbReference type="PIRSF" id="PIRSF000530">
    <property type="entry name" value="Galactokinase"/>
    <property type="match status" value="1"/>
</dbReference>
<dbReference type="InterPro" id="IPR006206">
    <property type="entry name" value="Mevalonate/galactokinase"/>
</dbReference>
<sequence>MHELIQLYKDVYGDDTLSAVLSPLRICPLGAHVDHQGGIVTGLALDENVEMVFSASDDGYVRIQSADFPDEEYFHIDRVPEMLPGSWGNYARGAVLALSKDQKLTTGFRAVISGRLPIGGLSSSAAVTTAYLLALCHVNQLNVKKEDLVYYSHDVETSYIGLKNGILDQSANLLSRKGHLLTVDCKMGNHQLMDRPNDMPEFEVIVVYSGVSKSLISTDYNNRVDECRVGGWLLQELGTLNQTNLAEVKLRDIPDQIYHTYRDQVPGRFQKRLDHYYSEQERVIEGIKAWSAGDIHRFGQLMFASGQSSIDQYECGCPELVTIYQILKELNGVYGARFSGAGYRGCCIGFINPKYKQQIKHAIETIYPTQHPKFKDQYKVYFCEIGDGARLIEQVEEG</sequence>
<keyword evidence="3" id="KW-0547">Nucleotide-binding</keyword>
<evidence type="ECO:0000256" key="5">
    <source>
        <dbReference type="ARBA" id="ARBA00022840"/>
    </source>
</evidence>
<dbReference type="InterPro" id="IPR036554">
    <property type="entry name" value="GHMP_kinase_C_sf"/>
</dbReference>
<dbReference type="GO" id="GO:0005524">
    <property type="term" value="F:ATP binding"/>
    <property type="evidence" value="ECO:0007669"/>
    <property type="project" value="UniProtKB-KW"/>
</dbReference>
<dbReference type="Gene3D" id="3.30.70.890">
    <property type="entry name" value="GHMP kinase, C-terminal domain"/>
    <property type="match status" value="1"/>
</dbReference>
<dbReference type="GO" id="GO:0006012">
    <property type="term" value="P:galactose metabolic process"/>
    <property type="evidence" value="ECO:0007669"/>
    <property type="project" value="UniProtKB-KW"/>
</dbReference>
<evidence type="ECO:0000256" key="8">
    <source>
        <dbReference type="ARBA" id="ARBA00023277"/>
    </source>
</evidence>
<evidence type="ECO:0008006" key="13">
    <source>
        <dbReference type="Google" id="ProtNLM"/>
    </source>
</evidence>
<keyword evidence="1" id="KW-0808">Transferase</keyword>
<dbReference type="GO" id="GO:0005829">
    <property type="term" value="C:cytosol"/>
    <property type="evidence" value="ECO:0007669"/>
    <property type="project" value="TreeGrafter"/>
</dbReference>
<evidence type="ECO:0000256" key="2">
    <source>
        <dbReference type="ARBA" id="ARBA00022723"/>
    </source>
</evidence>
<dbReference type="PRINTS" id="PR00959">
    <property type="entry name" value="MEVGALKINASE"/>
</dbReference>
<keyword evidence="5" id="KW-0067">ATP-binding</keyword>
<dbReference type="Pfam" id="PF00288">
    <property type="entry name" value="GHMP_kinases_N"/>
    <property type="match status" value="1"/>
</dbReference>
<keyword evidence="6" id="KW-0460">Magnesium</keyword>
<evidence type="ECO:0000256" key="1">
    <source>
        <dbReference type="ARBA" id="ARBA00022679"/>
    </source>
</evidence>
<keyword evidence="2" id="KW-0479">Metal-binding</keyword>
<dbReference type="PRINTS" id="PR00473">
    <property type="entry name" value="GALCTOKINASE"/>
</dbReference>
<evidence type="ECO:0000256" key="3">
    <source>
        <dbReference type="ARBA" id="ARBA00022741"/>
    </source>
</evidence>
<dbReference type="PANTHER" id="PTHR10457:SF6">
    <property type="entry name" value="GALACTURONOKINASE"/>
    <property type="match status" value="1"/>
</dbReference>
<comment type="caution">
    <text evidence="11">The sequence shown here is derived from an EMBL/GenBank/DDBJ whole genome shotgun (WGS) entry which is preliminary data.</text>
</comment>
<dbReference type="Pfam" id="PF08544">
    <property type="entry name" value="GHMP_kinases_C"/>
    <property type="match status" value="1"/>
</dbReference>
<dbReference type="SUPFAM" id="SSF54211">
    <property type="entry name" value="Ribosomal protein S5 domain 2-like"/>
    <property type="match status" value="1"/>
</dbReference>
<evidence type="ECO:0000259" key="9">
    <source>
        <dbReference type="Pfam" id="PF00288"/>
    </source>
</evidence>
<reference evidence="11 12" key="1">
    <citation type="submission" date="2018-05" db="EMBL/GenBank/DDBJ databases">
        <title>Genomic analysis of Gracilibacillus dipsosauri DD1 reveals novel features of a salt-tolerant amylase.</title>
        <authorList>
            <person name="Deutch C.E."/>
            <person name="Yang S."/>
        </authorList>
    </citation>
    <scope>NUCLEOTIDE SEQUENCE [LARGE SCALE GENOMIC DNA]</scope>
    <source>
        <strain evidence="11 12">DD1</strain>
    </source>
</reference>
<dbReference type="FunFam" id="3.30.70.890:FF:000001">
    <property type="entry name" value="Galactokinase"/>
    <property type="match status" value="1"/>
</dbReference>
<evidence type="ECO:0000259" key="10">
    <source>
        <dbReference type="Pfam" id="PF08544"/>
    </source>
</evidence>
<protein>
    <recommendedName>
        <fullName evidence="13">Galactokinase</fullName>
    </recommendedName>
</protein>
<feature type="domain" description="GHMP kinase N-terminal" evidence="9">
    <location>
        <begin position="89"/>
        <end position="174"/>
    </location>
</feature>
<dbReference type="GO" id="GO:0004335">
    <property type="term" value="F:galactokinase activity"/>
    <property type="evidence" value="ECO:0007669"/>
    <property type="project" value="InterPro"/>
</dbReference>
<evidence type="ECO:0000313" key="12">
    <source>
        <dbReference type="Proteomes" id="UP000245624"/>
    </source>
</evidence>
<organism evidence="11 12">
    <name type="scientific">Gracilibacillus dipsosauri</name>
    <dbReference type="NCBI Taxonomy" id="178340"/>
    <lineage>
        <taxon>Bacteria</taxon>
        <taxon>Bacillati</taxon>
        <taxon>Bacillota</taxon>
        <taxon>Bacilli</taxon>
        <taxon>Bacillales</taxon>
        <taxon>Bacillaceae</taxon>
        <taxon>Gracilibacillus</taxon>
    </lineage>
</organism>
<dbReference type="EMBL" id="QGTD01000003">
    <property type="protein sequence ID" value="PWU70184.1"/>
    <property type="molecule type" value="Genomic_DNA"/>
</dbReference>
<name>A0A317L4J0_9BACI</name>
<dbReference type="Gene3D" id="3.30.230.10">
    <property type="match status" value="1"/>
</dbReference>